<dbReference type="GO" id="GO:0016740">
    <property type="term" value="F:transferase activity"/>
    <property type="evidence" value="ECO:0007669"/>
    <property type="project" value="UniProtKB-KW"/>
</dbReference>
<dbReference type="NCBIfam" id="TIGR00240">
    <property type="entry name" value="ATCase_reg"/>
    <property type="match status" value="1"/>
</dbReference>
<dbReference type="Gene3D" id="3.30.70.140">
    <property type="entry name" value="Aspartate carbamoyltransferase regulatory subunit, N-terminal domain"/>
    <property type="match status" value="1"/>
</dbReference>
<dbReference type="InterPro" id="IPR020545">
    <property type="entry name" value="Asp_carbamoyltransf_reg_N"/>
</dbReference>
<dbReference type="eggNOG" id="arCOG04229">
    <property type="taxonomic scope" value="Archaea"/>
</dbReference>
<comment type="function">
    <text evidence="1 7">Involved in allosteric regulation of aspartate carbamoyltransferase.</text>
</comment>
<dbReference type="InterPro" id="IPR020542">
    <property type="entry name" value="Asp_carbamoyltrfase_reg_C"/>
</dbReference>
<dbReference type="GO" id="GO:0009347">
    <property type="term" value="C:aspartate carbamoyltransferase complex"/>
    <property type="evidence" value="ECO:0007669"/>
    <property type="project" value="InterPro"/>
</dbReference>
<evidence type="ECO:0000256" key="7">
    <source>
        <dbReference type="HAMAP-Rule" id="MF_00002"/>
    </source>
</evidence>
<dbReference type="PANTHER" id="PTHR35805">
    <property type="entry name" value="ASPARTATE CARBAMOYLTRANSFERASE REGULATORY CHAIN"/>
    <property type="match status" value="1"/>
</dbReference>
<evidence type="ECO:0000313" key="11">
    <source>
        <dbReference type="Proteomes" id="UP000010469"/>
    </source>
</evidence>
<dbReference type="GO" id="GO:0006207">
    <property type="term" value="P:'de novo' pyrimidine nucleobase biosynthetic process"/>
    <property type="evidence" value="ECO:0007669"/>
    <property type="project" value="InterPro"/>
</dbReference>
<dbReference type="GO" id="GO:0046872">
    <property type="term" value="F:metal ion binding"/>
    <property type="evidence" value="ECO:0007669"/>
    <property type="project" value="UniProtKB-KW"/>
</dbReference>
<protein>
    <recommendedName>
        <fullName evidence="3 7">Aspartate carbamoyltransferase regulatory chain</fullName>
    </recommendedName>
</protein>
<evidence type="ECO:0000256" key="4">
    <source>
        <dbReference type="ARBA" id="ARBA00022723"/>
    </source>
</evidence>
<evidence type="ECO:0000259" key="8">
    <source>
        <dbReference type="Pfam" id="PF01948"/>
    </source>
</evidence>
<proteinExistence type="inferred from homology"/>
<keyword evidence="6 7" id="KW-0665">Pyrimidine biosynthesis</keyword>
<evidence type="ECO:0000256" key="3">
    <source>
        <dbReference type="ARBA" id="ARBA00021764"/>
    </source>
</evidence>
<feature type="binding site" evidence="7">
    <location>
        <position position="145"/>
    </location>
    <ligand>
        <name>Zn(2+)</name>
        <dbReference type="ChEBI" id="CHEBI:29105"/>
    </ligand>
</feature>
<dbReference type="Pfam" id="PF02748">
    <property type="entry name" value="PyrI_C"/>
    <property type="match status" value="1"/>
</dbReference>
<keyword evidence="10" id="KW-0808">Transferase</keyword>
<comment type="subunit">
    <text evidence="7">Contains catalytic and regulatory chains.</text>
</comment>
<evidence type="ECO:0000256" key="5">
    <source>
        <dbReference type="ARBA" id="ARBA00022833"/>
    </source>
</evidence>
<dbReference type="InterPro" id="IPR002801">
    <property type="entry name" value="Asp_carbamoylTrfase_reg"/>
</dbReference>
<dbReference type="FunCoup" id="L0ABF1">
    <property type="interactions" value="54"/>
</dbReference>
<comment type="similarity">
    <text evidence="2 7">Belongs to the PyrI family.</text>
</comment>
<dbReference type="SUPFAM" id="SSF57825">
    <property type="entry name" value="Aspartate carbamoyltransferase, Regulatory-chain, C-terminal domain"/>
    <property type="match status" value="1"/>
</dbReference>
<dbReference type="Proteomes" id="UP000010469">
    <property type="component" value="Chromosome"/>
</dbReference>
<evidence type="ECO:0000256" key="2">
    <source>
        <dbReference type="ARBA" id="ARBA00010498"/>
    </source>
</evidence>
<evidence type="ECO:0000256" key="6">
    <source>
        <dbReference type="ARBA" id="ARBA00022975"/>
    </source>
</evidence>
<feature type="binding site" evidence="7">
    <location>
        <position position="142"/>
    </location>
    <ligand>
        <name>Zn(2+)</name>
        <dbReference type="ChEBI" id="CHEBI:29105"/>
    </ligand>
</feature>
<dbReference type="SUPFAM" id="SSF54893">
    <property type="entry name" value="Aspartate carbamoyltransferase, Regulatory-chain, N-terminal domain"/>
    <property type="match status" value="1"/>
</dbReference>
<dbReference type="Gene3D" id="2.30.30.20">
    <property type="entry name" value="Aspartate carbamoyltransferase regulatory subunit, C-terminal domain"/>
    <property type="match status" value="1"/>
</dbReference>
<dbReference type="AlphaFoldDB" id="L0ABF1"/>
<feature type="domain" description="Aspartate carbamoyltransferase regulatory subunit N-terminal" evidence="8">
    <location>
        <begin position="10"/>
        <end position="101"/>
    </location>
</feature>
<dbReference type="GO" id="GO:0006221">
    <property type="term" value="P:pyrimidine nucleotide biosynthetic process"/>
    <property type="evidence" value="ECO:0007669"/>
    <property type="project" value="UniProtKB-UniRule"/>
</dbReference>
<dbReference type="InterPro" id="IPR036793">
    <property type="entry name" value="Asp_carbatrfase_reg_N_sf"/>
</dbReference>
<feature type="domain" description="Aspartate carbamoyltransferase regulatory subunit C-terminal" evidence="9">
    <location>
        <begin position="105"/>
        <end position="154"/>
    </location>
</feature>
<name>L0ABF1_CALLD</name>
<dbReference type="HAMAP" id="MF_00002">
    <property type="entry name" value="Asp_carb_tr_reg"/>
    <property type="match status" value="1"/>
</dbReference>
<sequence>MSIKKDDKLLVSKIESGTVIDHINSGRALVVLKILNIKGNEGYRIAIVMNVPSTTMGKKDIVKLEDYYPNSEDLEKISLISPSATINIIKNYEVVKKYKVEIPSKIKGTLKCNNPTCITRKSNEPITSSFTLLSKDKIKLQCDYCGSILTEDDIIKELIGESQ</sequence>
<dbReference type="STRING" id="1056495.Calag_1027"/>
<gene>
    <name evidence="7" type="primary">pyrI</name>
    <name evidence="10" type="ordered locus">Calag_1027</name>
</gene>
<keyword evidence="5 7" id="KW-0862">Zinc</keyword>
<keyword evidence="11" id="KW-1185">Reference proteome</keyword>
<dbReference type="Pfam" id="PF01948">
    <property type="entry name" value="PyrI"/>
    <property type="match status" value="1"/>
</dbReference>
<evidence type="ECO:0000259" key="9">
    <source>
        <dbReference type="Pfam" id="PF02748"/>
    </source>
</evidence>
<comment type="cofactor">
    <cofactor evidence="7">
        <name>Zn(2+)</name>
        <dbReference type="ChEBI" id="CHEBI:29105"/>
    </cofactor>
    <text evidence="7">Binds 1 zinc ion per subunit.</text>
</comment>
<dbReference type="InParanoid" id="L0ABF1"/>
<feature type="binding site" evidence="7">
    <location>
        <position position="117"/>
    </location>
    <ligand>
        <name>Zn(2+)</name>
        <dbReference type="ChEBI" id="CHEBI:29105"/>
    </ligand>
</feature>
<evidence type="ECO:0000313" key="10">
    <source>
        <dbReference type="EMBL" id="AFZ70749.1"/>
    </source>
</evidence>
<accession>L0ABF1</accession>
<dbReference type="PANTHER" id="PTHR35805:SF1">
    <property type="entry name" value="ASPARTATE CARBAMOYLTRANSFERASE REGULATORY CHAIN"/>
    <property type="match status" value="1"/>
</dbReference>
<organism evidence="10 11">
    <name type="scientific">Caldisphaera lagunensis (strain DSM 15908 / JCM 11604 / ANMR 0165 / IC-154)</name>
    <dbReference type="NCBI Taxonomy" id="1056495"/>
    <lineage>
        <taxon>Archaea</taxon>
        <taxon>Thermoproteota</taxon>
        <taxon>Thermoprotei</taxon>
        <taxon>Acidilobales</taxon>
        <taxon>Caldisphaeraceae</taxon>
        <taxon>Caldisphaera</taxon>
    </lineage>
</organism>
<evidence type="ECO:0000256" key="1">
    <source>
        <dbReference type="ARBA" id="ARBA00002565"/>
    </source>
</evidence>
<dbReference type="KEGG" id="clg:Calag_1027"/>
<dbReference type="HOGENOM" id="CLU_128576_0_0_2"/>
<feature type="binding site" evidence="7">
    <location>
        <position position="112"/>
    </location>
    <ligand>
        <name>Zn(2+)</name>
        <dbReference type="ChEBI" id="CHEBI:29105"/>
    </ligand>
</feature>
<keyword evidence="4 7" id="KW-0479">Metal-binding</keyword>
<reference evidence="11" key="1">
    <citation type="submission" date="2012-03" db="EMBL/GenBank/DDBJ databases">
        <title>Complete genome of Caldisphaera lagunensis DSM 15908.</title>
        <authorList>
            <person name="Lucas S."/>
            <person name="Copeland A."/>
            <person name="Lapidus A."/>
            <person name="Glavina del Rio T."/>
            <person name="Dalin E."/>
            <person name="Tice H."/>
            <person name="Bruce D."/>
            <person name="Goodwin L."/>
            <person name="Pitluck S."/>
            <person name="Peters L."/>
            <person name="Mikhailova N."/>
            <person name="Teshima H."/>
            <person name="Kyrpides N."/>
            <person name="Mavromatis K."/>
            <person name="Ivanova N."/>
            <person name="Brettin T."/>
            <person name="Detter J.C."/>
            <person name="Han C."/>
            <person name="Larimer F."/>
            <person name="Land M."/>
            <person name="Hauser L."/>
            <person name="Markowitz V."/>
            <person name="Cheng J.-F."/>
            <person name="Hugenholtz P."/>
            <person name="Woyke T."/>
            <person name="Wu D."/>
            <person name="Spring S."/>
            <person name="Schroeder M."/>
            <person name="Brambilla E."/>
            <person name="Klenk H.-P."/>
            <person name="Eisen J.A."/>
        </authorList>
    </citation>
    <scope>NUCLEOTIDE SEQUENCE [LARGE SCALE GENOMIC DNA]</scope>
    <source>
        <strain evidence="11">DSM 15908 / JCM 11604 / IC-154</strain>
    </source>
</reference>
<dbReference type="InterPro" id="IPR036792">
    <property type="entry name" value="Asp_carbatrfase_reg_C_sf"/>
</dbReference>
<dbReference type="EMBL" id="CP003378">
    <property type="protein sequence ID" value="AFZ70749.1"/>
    <property type="molecule type" value="Genomic_DNA"/>
</dbReference>